<evidence type="ECO:0000313" key="8">
    <source>
        <dbReference type="Proteomes" id="UP000239735"/>
    </source>
</evidence>
<feature type="domain" description="YqgF/RNase H-like" evidence="6">
    <location>
        <begin position="7"/>
        <end position="108"/>
    </location>
</feature>
<dbReference type="PANTHER" id="PTHR33317">
    <property type="entry name" value="POLYNUCLEOTIDYL TRANSFERASE, RIBONUCLEASE H-LIKE SUPERFAMILY PROTEIN"/>
    <property type="match status" value="1"/>
</dbReference>
<dbReference type="GO" id="GO:0005829">
    <property type="term" value="C:cytosol"/>
    <property type="evidence" value="ECO:0007669"/>
    <property type="project" value="TreeGrafter"/>
</dbReference>
<reference evidence="8" key="1">
    <citation type="submission" date="2018-02" db="EMBL/GenBank/DDBJ databases">
        <authorList>
            <person name="Hausmann B."/>
        </authorList>
    </citation>
    <scope>NUCLEOTIDE SEQUENCE [LARGE SCALE GENOMIC DNA]</scope>
    <source>
        <strain evidence="8">Peat soil MAG SbA5</strain>
    </source>
</reference>
<name>A0A2N9M0N6_9BACT</name>
<evidence type="ECO:0000256" key="4">
    <source>
        <dbReference type="ARBA" id="ARBA00022801"/>
    </source>
</evidence>
<dbReference type="EMBL" id="OKRB01000130">
    <property type="protein sequence ID" value="SPE28988.1"/>
    <property type="molecule type" value="Genomic_DNA"/>
</dbReference>
<dbReference type="InterPro" id="IPR006641">
    <property type="entry name" value="YqgF/RNaseH-like_dom"/>
</dbReference>
<keyword evidence="4 5" id="KW-0378">Hydrolase</keyword>
<dbReference type="SUPFAM" id="SSF53098">
    <property type="entry name" value="Ribonuclease H-like"/>
    <property type="match status" value="1"/>
</dbReference>
<dbReference type="EC" id="3.1.-.-" evidence="5"/>
<dbReference type="Proteomes" id="UP000239735">
    <property type="component" value="Unassembled WGS sequence"/>
</dbReference>
<dbReference type="GO" id="GO:0004518">
    <property type="term" value="F:nuclease activity"/>
    <property type="evidence" value="ECO:0007669"/>
    <property type="project" value="UniProtKB-KW"/>
</dbReference>
<evidence type="ECO:0000256" key="2">
    <source>
        <dbReference type="ARBA" id="ARBA00022517"/>
    </source>
</evidence>
<dbReference type="GO" id="GO:0016788">
    <property type="term" value="F:hydrolase activity, acting on ester bonds"/>
    <property type="evidence" value="ECO:0007669"/>
    <property type="project" value="UniProtKB-UniRule"/>
</dbReference>
<dbReference type="Gene3D" id="3.30.420.140">
    <property type="entry name" value="YqgF/RNase H-like domain"/>
    <property type="match status" value="1"/>
</dbReference>
<evidence type="ECO:0000256" key="1">
    <source>
        <dbReference type="ARBA" id="ARBA00022490"/>
    </source>
</evidence>
<dbReference type="PANTHER" id="PTHR33317:SF4">
    <property type="entry name" value="POLYNUCLEOTIDYL TRANSFERASE, RIBONUCLEASE H-LIKE SUPERFAMILY PROTEIN"/>
    <property type="match status" value="1"/>
</dbReference>
<dbReference type="Pfam" id="PF03652">
    <property type="entry name" value="RuvX"/>
    <property type="match status" value="1"/>
</dbReference>
<protein>
    <recommendedName>
        <fullName evidence="5">Putative pre-16S rRNA nuclease</fullName>
        <ecNumber evidence="5">3.1.-.-</ecNumber>
    </recommendedName>
</protein>
<comment type="function">
    <text evidence="5">Could be a nuclease involved in processing of the 5'-end of pre-16S rRNA.</text>
</comment>
<comment type="similarity">
    <text evidence="5">Belongs to the YqgF HJR family.</text>
</comment>
<gene>
    <name evidence="7" type="ORF">SBA5_70078</name>
</gene>
<evidence type="ECO:0000256" key="5">
    <source>
        <dbReference type="HAMAP-Rule" id="MF_00651"/>
    </source>
</evidence>
<dbReference type="InterPro" id="IPR037027">
    <property type="entry name" value="YqgF/RNaseH-like_dom_sf"/>
</dbReference>
<dbReference type="HAMAP" id="MF_00651">
    <property type="entry name" value="Nuclease_YqgF"/>
    <property type="match status" value="1"/>
</dbReference>
<dbReference type="InterPro" id="IPR012337">
    <property type="entry name" value="RNaseH-like_sf"/>
</dbReference>
<keyword evidence="3 5" id="KW-0540">Nuclease</keyword>
<dbReference type="CDD" id="cd16964">
    <property type="entry name" value="YqgF"/>
    <property type="match status" value="1"/>
</dbReference>
<evidence type="ECO:0000313" key="7">
    <source>
        <dbReference type="EMBL" id="SPE28988.1"/>
    </source>
</evidence>
<evidence type="ECO:0000256" key="3">
    <source>
        <dbReference type="ARBA" id="ARBA00022722"/>
    </source>
</evidence>
<keyword evidence="1 5" id="KW-0963">Cytoplasm</keyword>
<dbReference type="AlphaFoldDB" id="A0A2N9M0N6"/>
<dbReference type="NCBIfam" id="TIGR00250">
    <property type="entry name" value="RNAse_H_YqgF"/>
    <property type="match status" value="1"/>
</dbReference>
<organism evidence="7 8">
    <name type="scientific">Candidatus Sulfuritelmatomonas gaucii</name>
    <dbReference type="NCBI Taxonomy" id="2043161"/>
    <lineage>
        <taxon>Bacteria</taxon>
        <taxon>Pseudomonadati</taxon>
        <taxon>Acidobacteriota</taxon>
        <taxon>Terriglobia</taxon>
        <taxon>Terriglobales</taxon>
        <taxon>Acidobacteriaceae</taxon>
        <taxon>Candidatus Sulfuritelmatomonas</taxon>
    </lineage>
</organism>
<sequence>MSSGLRPRYLGLDIGSRRIGVAVTDELGLTAQPVLTLERRSNRREDLRSLARLCRRFGVVGIVVGNPLHLSGESGTQAAKTQAFAAELGALAGLPIHLWDERLTTSEAHKILYESGHARQKHRRVVDQVAATLILQSFLDEKTASSF</sequence>
<dbReference type="SMART" id="SM00732">
    <property type="entry name" value="YqgFc"/>
    <property type="match status" value="1"/>
</dbReference>
<dbReference type="OrthoDB" id="9796140at2"/>
<dbReference type="InterPro" id="IPR005227">
    <property type="entry name" value="YqgF"/>
</dbReference>
<comment type="subcellular location">
    <subcellularLocation>
        <location evidence="5">Cytoplasm</location>
    </subcellularLocation>
</comment>
<accession>A0A2N9M0N6</accession>
<dbReference type="GO" id="GO:0000967">
    <property type="term" value="P:rRNA 5'-end processing"/>
    <property type="evidence" value="ECO:0007669"/>
    <property type="project" value="UniProtKB-UniRule"/>
</dbReference>
<keyword evidence="2 5" id="KW-0690">Ribosome biogenesis</keyword>
<evidence type="ECO:0000259" key="6">
    <source>
        <dbReference type="SMART" id="SM00732"/>
    </source>
</evidence>
<proteinExistence type="inferred from homology"/>